<dbReference type="InterPro" id="IPR050921">
    <property type="entry name" value="T4SS_GSP_E_ATPase"/>
</dbReference>
<comment type="caution">
    <text evidence="4">The sequence shown here is derived from an EMBL/GenBank/DDBJ whole genome shotgun (WGS) entry which is preliminary data.</text>
</comment>
<dbReference type="InterPro" id="IPR027417">
    <property type="entry name" value="P-loop_NTPase"/>
</dbReference>
<keyword evidence="2" id="KW-1133">Transmembrane helix</keyword>
<feature type="transmembrane region" description="Helical" evidence="2">
    <location>
        <begin position="12"/>
        <end position="36"/>
    </location>
</feature>
<dbReference type="Pfam" id="PF00437">
    <property type="entry name" value="T2SSE"/>
    <property type="match status" value="1"/>
</dbReference>
<sequence length="632" mass="73025">MHWISMFSRRIWMMTINLLISSIVVLAIIVVLFFWLRKSPDNEAIDLTKFDPKTIQTFIRNAMQKSITDNSDFNLSEEEYNRLKERQNLLRQALRTCMQGNVKMKKYVKSKMYTMLEKSYGINDKNIDLIIPFSRTEQLSIQDKFDILLYHFQKKHKFDALDELIQKYKLDQLKKMPDGTEGYMISSDEIKQIYAKERPMLTFKDKLNIVVQKVYQHYKGLGVIDELRDMNIDGVNGGTSGLPTTVSEKMDLMQYVGQLSKVPLAHDSVWIFYRAKSIYLECLSFGSEKELKRVCQNIYTHGYPGQLNESVGYKINDMADGSRIVVVRPTLGESWAFFVRKFNDDLVAIEDLIKDENASTVIELIYFFVRGLSKIAVTGDQGAGKTTLLKVICGFIHPTLNIRVLETAFELFLRKFFMYRNIFSMRETMSISTQEALDMSKKTDGGVIVLGEVASHPLASLAVQISQAASAMVLLTHHATSVPSLIEWFSDALSGKSKQAISLIDINIHLEKTPYRHLDRITEIIALTEDQPYPRDYRNQGNIEGKMSAFMDTMVDYFEKRTNPKTYTYNNIVEWRDGKFIAVHKPSERLIQRMITKMNKEDAGKFVELIEKIDWKFKPNVDGEVWSLQESY</sequence>
<dbReference type="Gene3D" id="3.40.50.300">
    <property type="entry name" value="P-loop containing nucleotide triphosphate hydrolases"/>
    <property type="match status" value="1"/>
</dbReference>
<name>A0A559K5E2_9BACL</name>
<evidence type="ECO:0000259" key="3">
    <source>
        <dbReference type="Pfam" id="PF00437"/>
    </source>
</evidence>
<feature type="domain" description="Bacterial type II secretion system protein E" evidence="3">
    <location>
        <begin position="373"/>
        <end position="486"/>
    </location>
</feature>
<dbReference type="InterPro" id="IPR001482">
    <property type="entry name" value="T2SS/T4SS_dom"/>
</dbReference>
<accession>A0A559K5E2</accession>
<organism evidence="4 5">
    <name type="scientific">Paenibacillus cremeus</name>
    <dbReference type="NCBI Taxonomy" id="2163881"/>
    <lineage>
        <taxon>Bacteria</taxon>
        <taxon>Bacillati</taxon>
        <taxon>Bacillota</taxon>
        <taxon>Bacilli</taxon>
        <taxon>Bacillales</taxon>
        <taxon>Paenibacillaceae</taxon>
        <taxon>Paenibacillus</taxon>
    </lineage>
</organism>
<dbReference type="PANTHER" id="PTHR30486">
    <property type="entry name" value="TWITCHING MOTILITY PROTEIN PILT"/>
    <property type="match status" value="1"/>
</dbReference>
<evidence type="ECO:0000313" key="4">
    <source>
        <dbReference type="EMBL" id="TVY07317.1"/>
    </source>
</evidence>
<dbReference type="OrthoDB" id="1981678at2"/>
<dbReference type="PANTHER" id="PTHR30486:SF6">
    <property type="entry name" value="TYPE IV PILUS RETRACTATION ATPASE PILT"/>
    <property type="match status" value="1"/>
</dbReference>
<dbReference type="CDD" id="cd00267">
    <property type="entry name" value="ABC_ATPase"/>
    <property type="match status" value="1"/>
</dbReference>
<dbReference type="GO" id="GO:0016887">
    <property type="term" value="F:ATP hydrolysis activity"/>
    <property type="evidence" value="ECO:0007669"/>
    <property type="project" value="InterPro"/>
</dbReference>
<gene>
    <name evidence="4" type="ORF">FPZ49_24550</name>
</gene>
<evidence type="ECO:0000313" key="5">
    <source>
        <dbReference type="Proteomes" id="UP000317036"/>
    </source>
</evidence>
<keyword evidence="2" id="KW-0812">Transmembrane</keyword>
<reference evidence="4 5" key="1">
    <citation type="submission" date="2019-07" db="EMBL/GenBank/DDBJ databases">
        <authorList>
            <person name="Kim J."/>
        </authorList>
    </citation>
    <scope>NUCLEOTIDE SEQUENCE [LARGE SCALE GENOMIC DNA]</scope>
    <source>
        <strain evidence="4 5">JC52</strain>
    </source>
</reference>
<dbReference type="AlphaFoldDB" id="A0A559K5E2"/>
<dbReference type="Proteomes" id="UP000317036">
    <property type="component" value="Unassembled WGS sequence"/>
</dbReference>
<evidence type="ECO:0000256" key="1">
    <source>
        <dbReference type="ARBA" id="ARBA00006611"/>
    </source>
</evidence>
<evidence type="ECO:0000256" key="2">
    <source>
        <dbReference type="SAM" id="Phobius"/>
    </source>
</evidence>
<keyword evidence="2" id="KW-0472">Membrane</keyword>
<proteinExistence type="inferred from homology"/>
<comment type="similarity">
    <text evidence="1">Belongs to the GSP E family.</text>
</comment>
<keyword evidence="5" id="KW-1185">Reference proteome</keyword>
<dbReference type="EMBL" id="VNJI01000039">
    <property type="protein sequence ID" value="TVY07317.1"/>
    <property type="molecule type" value="Genomic_DNA"/>
</dbReference>
<protein>
    <submittedName>
        <fullName evidence="4">Pilus assembly protein CpaF</fullName>
    </submittedName>
</protein>
<dbReference type="SUPFAM" id="SSF52540">
    <property type="entry name" value="P-loop containing nucleoside triphosphate hydrolases"/>
    <property type="match status" value="1"/>
</dbReference>